<dbReference type="Proteomes" id="UP000030661">
    <property type="component" value="Unassembled WGS sequence"/>
</dbReference>
<evidence type="ECO:0000313" key="2">
    <source>
        <dbReference type="Proteomes" id="UP000030661"/>
    </source>
</evidence>
<accession>A0A081BV91</accession>
<gene>
    <name evidence="1" type="ORF">U27_03208</name>
</gene>
<dbReference type="STRING" id="1499967.U27_03208"/>
<dbReference type="HOGENOM" id="CLU_3114909_0_0_0"/>
<organism evidence="1">
    <name type="scientific">Vecturithrix granuli</name>
    <dbReference type="NCBI Taxonomy" id="1499967"/>
    <lineage>
        <taxon>Bacteria</taxon>
        <taxon>Candidatus Moduliflexota</taxon>
        <taxon>Candidatus Vecturitrichia</taxon>
        <taxon>Candidatus Vecturitrichales</taxon>
        <taxon>Candidatus Vecturitrichaceae</taxon>
        <taxon>Candidatus Vecturithrix</taxon>
    </lineage>
</organism>
<sequence>MAQMGQSEPNVTPAQMVRAVCKRRFARVANHARADNLLCSLVLCVHGRES</sequence>
<dbReference type="AlphaFoldDB" id="A0A081BV91"/>
<protein>
    <submittedName>
        <fullName evidence="1">Uncharacterized protein</fullName>
    </submittedName>
</protein>
<proteinExistence type="predicted"/>
<name>A0A081BV91_VECG1</name>
<reference evidence="1" key="1">
    <citation type="journal article" date="2015" name="PeerJ">
        <title>First genomic representation of candidate bacterial phylum KSB3 points to enhanced environmental sensing as a trigger of wastewater bulking.</title>
        <authorList>
            <person name="Sekiguchi Y."/>
            <person name="Ohashi A."/>
            <person name="Parks D.H."/>
            <person name="Yamauchi T."/>
            <person name="Tyson G.W."/>
            <person name="Hugenholtz P."/>
        </authorList>
    </citation>
    <scope>NUCLEOTIDE SEQUENCE [LARGE SCALE GENOMIC DNA]</scope>
</reference>
<evidence type="ECO:0000313" key="1">
    <source>
        <dbReference type="EMBL" id="GAK56246.1"/>
    </source>
</evidence>
<keyword evidence="2" id="KW-1185">Reference proteome</keyword>
<dbReference type="EMBL" id="DF820464">
    <property type="protein sequence ID" value="GAK56246.1"/>
    <property type="molecule type" value="Genomic_DNA"/>
</dbReference>